<evidence type="ECO:0000313" key="4">
    <source>
        <dbReference type="EMBL" id="CAD8063612.1"/>
    </source>
</evidence>
<evidence type="ECO:0000256" key="2">
    <source>
        <dbReference type="SAM" id="SignalP"/>
    </source>
</evidence>
<accession>A0A8S1LCA8</accession>
<evidence type="ECO:0000256" key="1">
    <source>
        <dbReference type="SAM" id="Coils"/>
    </source>
</evidence>
<name>A0A8S1LCA8_PARPR</name>
<feature type="chain" id="PRO_5036434435" evidence="2">
    <location>
        <begin position="21"/>
        <end position="364"/>
    </location>
</feature>
<evidence type="ECO:0000313" key="5">
    <source>
        <dbReference type="Proteomes" id="UP000688137"/>
    </source>
</evidence>
<proteinExistence type="predicted"/>
<feature type="coiled-coil region" evidence="1">
    <location>
        <begin position="281"/>
        <end position="308"/>
    </location>
</feature>
<keyword evidence="2" id="KW-0732">Signal</keyword>
<dbReference type="EMBL" id="CAJJDM010000034">
    <property type="protein sequence ID" value="CAD8063612.1"/>
    <property type="molecule type" value="Genomic_DNA"/>
</dbReference>
<gene>
    <name evidence="3" type="ORF">PPRIM_AZ9-3.1.T0240073</name>
    <name evidence="4" type="ORF">PPRIM_AZ9-3.1.T0350052</name>
</gene>
<dbReference type="Proteomes" id="UP000688137">
    <property type="component" value="Unassembled WGS sequence"/>
</dbReference>
<reference evidence="4" key="1">
    <citation type="submission" date="2021-01" db="EMBL/GenBank/DDBJ databases">
        <authorList>
            <consortium name="Genoscope - CEA"/>
            <person name="William W."/>
        </authorList>
    </citation>
    <scope>NUCLEOTIDE SEQUENCE</scope>
</reference>
<protein>
    <submittedName>
        <fullName evidence="4">Uncharacterized protein</fullName>
    </submittedName>
</protein>
<feature type="coiled-coil region" evidence="1">
    <location>
        <begin position="52"/>
        <end position="122"/>
    </location>
</feature>
<organism evidence="4 5">
    <name type="scientific">Paramecium primaurelia</name>
    <dbReference type="NCBI Taxonomy" id="5886"/>
    <lineage>
        <taxon>Eukaryota</taxon>
        <taxon>Sar</taxon>
        <taxon>Alveolata</taxon>
        <taxon>Ciliophora</taxon>
        <taxon>Intramacronucleata</taxon>
        <taxon>Oligohymenophorea</taxon>
        <taxon>Peniculida</taxon>
        <taxon>Parameciidae</taxon>
        <taxon>Paramecium</taxon>
    </lineage>
</organism>
<keyword evidence="1" id="KW-0175">Coiled coil</keyword>
<comment type="caution">
    <text evidence="4">The sequence shown here is derived from an EMBL/GenBank/DDBJ whole genome shotgun (WGS) entry which is preliminary data.</text>
</comment>
<evidence type="ECO:0000313" key="3">
    <source>
        <dbReference type="EMBL" id="CAD8055971.1"/>
    </source>
</evidence>
<keyword evidence="5" id="KW-1185">Reference proteome</keyword>
<feature type="signal peptide" evidence="2">
    <location>
        <begin position="1"/>
        <end position="20"/>
    </location>
</feature>
<sequence>MKSALLVVVLIACLQATTVSELKEKLSGYGDHPFGSSMINLVSVNMKTGGSLNELKQLLQQIKDELIALTQLQDQESATFTRRSQVDLAKLQATLEQAQQDLDNQRQEQSSLSNELSTLQTRVKEDQAALDRNSRGSGDAQSRLDAENTDFAAKYQDYSDAILACKEAQRLLMNLRGEGASLIQLTQDTKSNLIQTKENFQKIKEILEAHTKKSSLTLFQPIIEGLAEMTTKVNPETLNNVLSLVARLITALQEGQDQLEANHKTQVENLTRLGDDLRNEKQTLQVSLATANNRLKEIQSRLNELDGLINISNAIVEVTQLNIQDATRINELEDQEYSNQKVSRQTEIDIVDRLIEYINQKLSE</sequence>
<dbReference type="EMBL" id="CAJJDM010000022">
    <property type="protein sequence ID" value="CAD8055971.1"/>
    <property type="molecule type" value="Genomic_DNA"/>
</dbReference>
<dbReference type="AlphaFoldDB" id="A0A8S1LCA8"/>